<dbReference type="PROSITE" id="PS00211">
    <property type="entry name" value="ABC_TRANSPORTER_1"/>
    <property type="match status" value="1"/>
</dbReference>
<keyword evidence="6" id="KW-1185">Reference proteome</keyword>
<gene>
    <name evidence="5" type="ORF">HD601_004785</name>
</gene>
<evidence type="ECO:0000256" key="2">
    <source>
        <dbReference type="ARBA" id="ARBA00022741"/>
    </source>
</evidence>
<keyword evidence="3 5" id="KW-0067">ATP-binding</keyword>
<dbReference type="PROSITE" id="PS50893">
    <property type="entry name" value="ABC_TRANSPORTER_2"/>
    <property type="match status" value="1"/>
</dbReference>
<organism evidence="5 6">
    <name type="scientific">Jiangella mangrovi</name>
    <dbReference type="NCBI Taxonomy" id="1524084"/>
    <lineage>
        <taxon>Bacteria</taxon>
        <taxon>Bacillati</taxon>
        <taxon>Actinomycetota</taxon>
        <taxon>Actinomycetes</taxon>
        <taxon>Jiangellales</taxon>
        <taxon>Jiangellaceae</taxon>
        <taxon>Jiangella</taxon>
    </lineage>
</organism>
<dbReference type="Proteomes" id="UP000542813">
    <property type="component" value="Unassembled WGS sequence"/>
</dbReference>
<comment type="caution">
    <text evidence="5">The sequence shown here is derived from an EMBL/GenBank/DDBJ whole genome shotgun (WGS) entry which is preliminary data.</text>
</comment>
<dbReference type="PANTHER" id="PTHR42788">
    <property type="entry name" value="TAURINE IMPORT ATP-BINDING PROTEIN-RELATED"/>
    <property type="match status" value="1"/>
</dbReference>
<keyword evidence="2" id="KW-0547">Nucleotide-binding</keyword>
<dbReference type="InterPro" id="IPR017871">
    <property type="entry name" value="ABC_transporter-like_CS"/>
</dbReference>
<dbReference type="InterPro" id="IPR003593">
    <property type="entry name" value="AAA+_ATPase"/>
</dbReference>
<evidence type="ECO:0000259" key="4">
    <source>
        <dbReference type="PROSITE" id="PS50893"/>
    </source>
</evidence>
<dbReference type="GO" id="GO:0016887">
    <property type="term" value="F:ATP hydrolysis activity"/>
    <property type="evidence" value="ECO:0007669"/>
    <property type="project" value="InterPro"/>
</dbReference>
<evidence type="ECO:0000256" key="1">
    <source>
        <dbReference type="ARBA" id="ARBA00022448"/>
    </source>
</evidence>
<dbReference type="RefSeq" id="WP_184826105.1">
    <property type="nucleotide sequence ID" value="NZ_JACHMM010000001.1"/>
</dbReference>
<evidence type="ECO:0000313" key="5">
    <source>
        <dbReference type="EMBL" id="MBB5790210.1"/>
    </source>
</evidence>
<dbReference type="SUPFAM" id="SSF52540">
    <property type="entry name" value="P-loop containing nucleoside triphosphate hydrolases"/>
    <property type="match status" value="1"/>
</dbReference>
<dbReference type="InterPro" id="IPR003439">
    <property type="entry name" value="ABC_transporter-like_ATP-bd"/>
</dbReference>
<accession>A0A7W9LNE2</accession>
<evidence type="ECO:0000313" key="6">
    <source>
        <dbReference type="Proteomes" id="UP000542813"/>
    </source>
</evidence>
<dbReference type="EMBL" id="JACHMM010000001">
    <property type="protein sequence ID" value="MBB5790210.1"/>
    <property type="molecule type" value="Genomic_DNA"/>
</dbReference>
<dbReference type="InterPro" id="IPR027417">
    <property type="entry name" value="P-loop_NTPase"/>
</dbReference>
<dbReference type="InterPro" id="IPR050166">
    <property type="entry name" value="ABC_transporter_ATP-bind"/>
</dbReference>
<reference evidence="5 6" key="1">
    <citation type="submission" date="2020-08" db="EMBL/GenBank/DDBJ databases">
        <title>Sequencing the genomes of 1000 actinobacteria strains.</title>
        <authorList>
            <person name="Klenk H.-P."/>
        </authorList>
    </citation>
    <scope>NUCLEOTIDE SEQUENCE [LARGE SCALE GENOMIC DNA]</scope>
    <source>
        <strain evidence="5 6">DSM 102122</strain>
    </source>
</reference>
<dbReference type="Gene3D" id="3.40.50.300">
    <property type="entry name" value="P-loop containing nucleotide triphosphate hydrolases"/>
    <property type="match status" value="1"/>
</dbReference>
<name>A0A7W9LNE2_9ACTN</name>
<dbReference type="AlphaFoldDB" id="A0A7W9LNE2"/>
<sequence>MGTGLRHGTAHVEISGVGRTFASRGRRGQGDHVALADVSLSIRRSEFLVIVGPSGCGKTTLLRMVAGLTKATTGTITIGGRPIEGPGPDRSMVFQQAALLPWLSVTDNVAFGLRMQGLSVKERTARAAELIELVGLQGFDQHLPRELSGGMQQRVGLARALAVDPKILLMDEPFGALDEITRRQLQGELLRIWAADQKTSLFVTHSVEEAVLLADRVVIMGTNPGRIVAEIAVGLPRPRTKDVTQTAEFQELRNEVWRWLES</sequence>
<dbReference type="CDD" id="cd03293">
    <property type="entry name" value="ABC_NrtD_SsuB_transporters"/>
    <property type="match status" value="1"/>
</dbReference>
<protein>
    <submittedName>
        <fullName evidence="5">NitT/TauT family transport system ATP-binding protein</fullName>
    </submittedName>
</protein>
<evidence type="ECO:0000256" key="3">
    <source>
        <dbReference type="ARBA" id="ARBA00022840"/>
    </source>
</evidence>
<feature type="domain" description="ABC transporter" evidence="4">
    <location>
        <begin position="12"/>
        <end position="247"/>
    </location>
</feature>
<dbReference type="Pfam" id="PF00005">
    <property type="entry name" value="ABC_tran"/>
    <property type="match status" value="1"/>
</dbReference>
<dbReference type="PANTHER" id="PTHR42788:SF13">
    <property type="entry name" value="ALIPHATIC SULFONATES IMPORT ATP-BINDING PROTEIN SSUB"/>
    <property type="match status" value="1"/>
</dbReference>
<proteinExistence type="predicted"/>
<dbReference type="GO" id="GO:0005524">
    <property type="term" value="F:ATP binding"/>
    <property type="evidence" value="ECO:0007669"/>
    <property type="project" value="UniProtKB-KW"/>
</dbReference>
<keyword evidence="1" id="KW-0813">Transport</keyword>
<dbReference type="SMART" id="SM00382">
    <property type="entry name" value="AAA"/>
    <property type="match status" value="1"/>
</dbReference>